<gene>
    <name evidence="1" type="ORF">L2Y54_09395</name>
</gene>
<evidence type="ECO:0000313" key="2">
    <source>
        <dbReference type="Proteomes" id="UP001054801"/>
    </source>
</evidence>
<evidence type="ECO:0000313" key="1">
    <source>
        <dbReference type="EMBL" id="UJS26232.1"/>
    </source>
</evidence>
<dbReference type="RefSeq" id="WP_236501593.1">
    <property type="nucleotide sequence ID" value="NZ_CP091244.1"/>
</dbReference>
<organism evidence="1 2">
    <name type="scientific">Thiothrix winogradskyi</name>
    <dbReference type="NCBI Taxonomy" id="96472"/>
    <lineage>
        <taxon>Bacteria</taxon>
        <taxon>Pseudomonadati</taxon>
        <taxon>Pseudomonadota</taxon>
        <taxon>Gammaproteobacteria</taxon>
        <taxon>Thiotrichales</taxon>
        <taxon>Thiotrichaceae</taxon>
        <taxon>Thiothrix</taxon>
    </lineage>
</organism>
<protein>
    <submittedName>
        <fullName evidence="1">Uncharacterized protein</fullName>
    </submittedName>
</protein>
<proteinExistence type="predicted"/>
<accession>A0ABY3T4P1</accession>
<dbReference type="Proteomes" id="UP001054801">
    <property type="component" value="Chromosome"/>
</dbReference>
<name>A0ABY3T4P1_9GAMM</name>
<sequence length="74" mass="8262">MSNIILDKQDLANRVKNMVRLMAEVSGEMEYFGGLNKDYTNKARELANAAAIAWEWHETIQADAGSTTPPNPPR</sequence>
<dbReference type="EMBL" id="CP091244">
    <property type="protein sequence ID" value="UJS26232.1"/>
    <property type="molecule type" value="Genomic_DNA"/>
</dbReference>
<keyword evidence="2" id="KW-1185">Reference proteome</keyword>
<reference evidence="1" key="1">
    <citation type="journal article" date="2022" name="Microorganisms">
        <title>Two New Species of Filamentous Sulfur Bacteria of the Genus Thiothrix, Thiothrix winogradskyi sp. nov. and 'Candidatus Thiothrix sulfatifontis' sp. nov.</title>
        <authorList>
            <person name="Ravin N.V."/>
            <person name="Rossetti S."/>
            <person name="Beletsky A.V."/>
            <person name="Kadnikov V.V."/>
            <person name="Rudenko T.S."/>
            <person name="Smolyakov D.D."/>
            <person name="Moskvitina M.I."/>
            <person name="Gureeva M.V."/>
            <person name="Mardanov A.V."/>
            <person name="Grabovich M.Y."/>
        </authorList>
    </citation>
    <scope>NUCLEOTIDE SEQUENCE</scope>
    <source>
        <strain evidence="1">CT3</strain>
    </source>
</reference>